<feature type="region of interest" description="Disordered" evidence="1">
    <location>
        <begin position="76"/>
        <end position="101"/>
    </location>
</feature>
<evidence type="ECO:0000256" key="1">
    <source>
        <dbReference type="SAM" id="MobiDB-lite"/>
    </source>
</evidence>
<proteinExistence type="predicted"/>
<accession>A5ALC8</accession>
<dbReference type="EMBL" id="AM429495">
    <property type="protein sequence ID" value="CAN80211.1"/>
    <property type="molecule type" value="Genomic_DNA"/>
</dbReference>
<dbReference type="AlphaFoldDB" id="A5ALC8"/>
<gene>
    <name evidence="2" type="ORF">VITISV_005116</name>
</gene>
<evidence type="ECO:0000313" key="2">
    <source>
        <dbReference type="EMBL" id="CAN80211.1"/>
    </source>
</evidence>
<reference evidence="2" key="1">
    <citation type="journal article" date="2007" name="PLoS ONE">
        <title>The first genome sequence of an elite grapevine cultivar (Pinot noir Vitis vinifera L.): coping with a highly heterozygous genome.</title>
        <authorList>
            <person name="Velasco R."/>
            <person name="Zharkikh A."/>
            <person name="Troggio M."/>
            <person name="Cartwright D.A."/>
            <person name="Cestaro A."/>
            <person name="Pruss D."/>
            <person name="Pindo M."/>
            <person name="FitzGerald L.M."/>
            <person name="Vezzulli S."/>
            <person name="Reid J."/>
            <person name="Malacarne G."/>
            <person name="Iliev D."/>
            <person name="Coppola G."/>
            <person name="Wardell B."/>
            <person name="Micheletti D."/>
            <person name="Macalma T."/>
            <person name="Facci M."/>
            <person name="Mitchell J.T."/>
            <person name="Perazzolli M."/>
            <person name="Eldredge G."/>
            <person name="Gatto P."/>
            <person name="Oyzerski R."/>
            <person name="Moretto M."/>
            <person name="Gutin N."/>
            <person name="Stefanini M."/>
            <person name="Chen Y."/>
            <person name="Segala C."/>
            <person name="Davenport C."/>
            <person name="Dematte L."/>
            <person name="Mraz A."/>
            <person name="Battilana J."/>
            <person name="Stormo K."/>
            <person name="Costa F."/>
            <person name="Tao Q."/>
            <person name="Si-Ammour A."/>
            <person name="Harkins T."/>
            <person name="Lackey A."/>
            <person name="Perbost C."/>
            <person name="Taillon B."/>
            <person name="Stella A."/>
            <person name="Solovyev V."/>
            <person name="Fawcett J.A."/>
            <person name="Sterck L."/>
            <person name="Vandepoele K."/>
            <person name="Grando S.M."/>
            <person name="Toppo S."/>
            <person name="Moser C."/>
            <person name="Lanchbury J."/>
            <person name="Bogden R."/>
            <person name="Skolnick M."/>
            <person name="Sgaramella V."/>
            <person name="Bhatnagar S.K."/>
            <person name="Fontana P."/>
            <person name="Gutin A."/>
            <person name="Van de Peer Y."/>
            <person name="Salamini F."/>
            <person name="Viola R."/>
        </authorList>
    </citation>
    <scope>NUCLEOTIDE SEQUENCE</scope>
</reference>
<protein>
    <submittedName>
        <fullName evidence="2">Uncharacterized protein</fullName>
    </submittedName>
</protein>
<feature type="compositionally biased region" description="Gly residues" evidence="1">
    <location>
        <begin position="88"/>
        <end position="99"/>
    </location>
</feature>
<name>A5ALC8_VITVI</name>
<sequence>MQIWAFRNGSREGRNLKEYSWAWDILVEHGERPDYQSIGLHLWPSFHSRPGSTLSSMHHSRPTFITQLRMAVDGLAGRSGRSGRRLKGCGGGSGDGSGVGKVATPRSRWLTAWREPAEVAGGNLCHAVGSGGVDDDGEGEATTAKARWDKMGLKISERRNGGAVGQQALLPPATRPKDTRPKEIHIFFSLLAASPPSCLSPPPAARLIPSYGRPKQLVSRVVTKLPLRNFNRPTDPSPTIGASGCLLALATRDLGGTGGFSLRGTKV</sequence>
<organism evidence="2">
    <name type="scientific">Vitis vinifera</name>
    <name type="common">Grape</name>
    <dbReference type="NCBI Taxonomy" id="29760"/>
    <lineage>
        <taxon>Eukaryota</taxon>
        <taxon>Viridiplantae</taxon>
        <taxon>Streptophyta</taxon>
        <taxon>Embryophyta</taxon>
        <taxon>Tracheophyta</taxon>
        <taxon>Spermatophyta</taxon>
        <taxon>Magnoliopsida</taxon>
        <taxon>eudicotyledons</taxon>
        <taxon>Gunneridae</taxon>
        <taxon>Pentapetalae</taxon>
        <taxon>rosids</taxon>
        <taxon>Vitales</taxon>
        <taxon>Vitaceae</taxon>
        <taxon>Viteae</taxon>
        <taxon>Vitis</taxon>
    </lineage>
</organism>